<gene>
    <name evidence="1" type="ORF">PoB_007063700</name>
</gene>
<keyword evidence="1" id="KW-0378">Hydrolase</keyword>
<comment type="caution">
    <text evidence="1">The sequence shown here is derived from an EMBL/GenBank/DDBJ whole genome shotgun (WGS) entry which is preliminary data.</text>
</comment>
<proteinExistence type="predicted"/>
<protein>
    <submittedName>
        <fullName evidence="1">Ubiquitin carboxyl-terminal hydrolase 8</fullName>
    </submittedName>
</protein>
<evidence type="ECO:0000313" key="2">
    <source>
        <dbReference type="Proteomes" id="UP000735302"/>
    </source>
</evidence>
<accession>A0AAV4DIP6</accession>
<dbReference type="EMBL" id="BLXT01007928">
    <property type="protein sequence ID" value="GFO44132.1"/>
    <property type="molecule type" value="Genomic_DNA"/>
</dbReference>
<name>A0AAV4DIP6_9GAST</name>
<organism evidence="1 2">
    <name type="scientific">Plakobranchus ocellatus</name>
    <dbReference type="NCBI Taxonomy" id="259542"/>
    <lineage>
        <taxon>Eukaryota</taxon>
        <taxon>Metazoa</taxon>
        <taxon>Spiralia</taxon>
        <taxon>Lophotrochozoa</taxon>
        <taxon>Mollusca</taxon>
        <taxon>Gastropoda</taxon>
        <taxon>Heterobranchia</taxon>
        <taxon>Euthyneura</taxon>
        <taxon>Panpulmonata</taxon>
        <taxon>Sacoglossa</taxon>
        <taxon>Placobranchoidea</taxon>
        <taxon>Plakobranchidae</taxon>
        <taxon>Plakobranchus</taxon>
    </lineage>
</organism>
<dbReference type="Proteomes" id="UP000735302">
    <property type="component" value="Unassembled WGS sequence"/>
</dbReference>
<sequence length="142" mass="16189">MADSDVSRQQGNYVWKHSSFFGAKAHQVGCDFHLVEALDIFFVYYRPVLHQSLCWIRERGYHQVITHNSTDRHRTNHKTSLVTQIIKLTCSWLKHSNCDTQSVRSAVSNRVVSSLHFPLVNPLSGDWATLSLAADTPNHDCP</sequence>
<reference evidence="1 2" key="1">
    <citation type="journal article" date="2021" name="Elife">
        <title>Chloroplast acquisition without the gene transfer in kleptoplastic sea slugs, Plakobranchus ocellatus.</title>
        <authorList>
            <person name="Maeda T."/>
            <person name="Takahashi S."/>
            <person name="Yoshida T."/>
            <person name="Shimamura S."/>
            <person name="Takaki Y."/>
            <person name="Nagai Y."/>
            <person name="Toyoda A."/>
            <person name="Suzuki Y."/>
            <person name="Arimoto A."/>
            <person name="Ishii H."/>
            <person name="Satoh N."/>
            <person name="Nishiyama T."/>
            <person name="Hasebe M."/>
            <person name="Maruyama T."/>
            <person name="Minagawa J."/>
            <person name="Obokata J."/>
            <person name="Shigenobu S."/>
        </authorList>
    </citation>
    <scope>NUCLEOTIDE SEQUENCE [LARGE SCALE GENOMIC DNA]</scope>
</reference>
<dbReference type="GO" id="GO:0016787">
    <property type="term" value="F:hydrolase activity"/>
    <property type="evidence" value="ECO:0007669"/>
    <property type="project" value="UniProtKB-KW"/>
</dbReference>
<dbReference type="AlphaFoldDB" id="A0AAV4DIP6"/>
<keyword evidence="2" id="KW-1185">Reference proteome</keyword>
<evidence type="ECO:0000313" key="1">
    <source>
        <dbReference type="EMBL" id="GFO44132.1"/>
    </source>
</evidence>